<evidence type="ECO:0000313" key="4">
    <source>
        <dbReference type="Proteomes" id="UP000429211"/>
    </source>
</evidence>
<reference evidence="3" key="2">
    <citation type="submission" date="2019-11" db="EMBL/GenBank/DDBJ databases">
        <authorList>
            <person name="Feng L."/>
        </authorList>
    </citation>
    <scope>NUCLEOTIDE SEQUENCE</scope>
    <source>
        <strain evidence="3">BdentiumLFYP24</strain>
    </source>
</reference>
<organism evidence="2 4">
    <name type="scientific">Bifidobacterium dentium</name>
    <dbReference type="NCBI Taxonomy" id="1689"/>
    <lineage>
        <taxon>Bacteria</taxon>
        <taxon>Bacillati</taxon>
        <taxon>Actinomycetota</taxon>
        <taxon>Actinomycetes</taxon>
        <taxon>Bifidobacteriales</taxon>
        <taxon>Bifidobacteriaceae</taxon>
        <taxon>Bifidobacterium</taxon>
    </lineage>
</organism>
<feature type="transmembrane region" description="Helical" evidence="1">
    <location>
        <begin position="6"/>
        <end position="26"/>
    </location>
</feature>
<evidence type="ECO:0000313" key="3">
    <source>
        <dbReference type="EMBL" id="VYS91974.1"/>
    </source>
</evidence>
<proteinExistence type="predicted"/>
<dbReference type="AlphaFoldDB" id="A0A6L9SM05"/>
<dbReference type="EMBL" id="WDPD01000002">
    <property type="protein sequence ID" value="KAB7461870.1"/>
    <property type="molecule type" value="Genomic_DNA"/>
</dbReference>
<reference evidence="2 4" key="1">
    <citation type="journal article" date="2019" name="Nat. Med.">
        <title>A library of human gut bacterial isolates paired with longitudinal multiomics data enables mechanistic microbiome research.</title>
        <authorList>
            <person name="Poyet M."/>
            <person name="Groussin M."/>
            <person name="Gibbons S.M."/>
            <person name="Avila-Pacheco J."/>
            <person name="Jiang X."/>
            <person name="Kearney S.M."/>
            <person name="Perrotta A.R."/>
            <person name="Berdy B."/>
            <person name="Zhao S."/>
            <person name="Lieberman T.D."/>
            <person name="Swanson P.K."/>
            <person name="Smith M."/>
            <person name="Roesemann S."/>
            <person name="Alexander J.E."/>
            <person name="Rich S.A."/>
            <person name="Livny J."/>
            <person name="Vlamakis H."/>
            <person name="Clish C."/>
            <person name="Bullock K."/>
            <person name="Deik A."/>
            <person name="Scott J."/>
            <person name="Pierce K.A."/>
            <person name="Xavier R.J."/>
            <person name="Alm E.J."/>
        </authorList>
    </citation>
    <scope>NUCLEOTIDE SEQUENCE [LARGE SCALE GENOMIC DNA]</scope>
    <source>
        <strain evidence="2 4">BIOML-A2</strain>
    </source>
</reference>
<dbReference type="RefSeq" id="WP_003841735.1">
    <property type="nucleotide sequence ID" value="NZ_BCYE01000008.1"/>
</dbReference>
<keyword evidence="1" id="KW-0812">Transmembrane</keyword>
<accession>A0A6L9SM05</accession>
<keyword evidence="1" id="KW-0472">Membrane</keyword>
<keyword evidence="1" id="KW-1133">Transmembrane helix</keyword>
<evidence type="ECO:0000256" key="1">
    <source>
        <dbReference type="SAM" id="Phobius"/>
    </source>
</evidence>
<dbReference type="Proteomes" id="UP000429211">
    <property type="component" value="Unassembled WGS sequence"/>
</dbReference>
<name>A0A6L9SM05_9BIFI</name>
<protein>
    <submittedName>
        <fullName evidence="2">Uncharacterized protein</fullName>
    </submittedName>
</protein>
<dbReference type="EMBL" id="CACRSP010000003">
    <property type="protein sequence ID" value="VYS91974.1"/>
    <property type="molecule type" value="Genomic_DNA"/>
</dbReference>
<gene>
    <name evidence="3" type="ORF">BDLFYP24_01484</name>
    <name evidence="2" type="ORF">GBB04_02430</name>
</gene>
<evidence type="ECO:0000313" key="2">
    <source>
        <dbReference type="EMBL" id="KAB7461870.1"/>
    </source>
</evidence>
<sequence length="105" mass="12254">MPWWIWLLLALFMLSMIVAGCIYVVLHGYHAFKDIAQVGSRAGERFAAMGDTLPVEQANSAPFFTRPLRDAADRYVDAHAQVIERREAKRERHAAQWRRWKHFND</sequence>